<reference evidence="5 6" key="1">
    <citation type="submission" date="2021-10" db="EMBL/GenBank/DDBJ databases">
        <title>Lutispora strain m25 sp. nov., a thermophilic, non-spore-forming bacterium isolated from a lab-scale methanogenic bioreactor digesting anaerobic sludge.</title>
        <authorList>
            <person name="El Houari A."/>
            <person name="Mcdonald J."/>
        </authorList>
    </citation>
    <scope>NUCLEOTIDE SEQUENCE [LARGE SCALE GENOMIC DNA]</scope>
    <source>
        <strain evidence="6">m25</strain>
    </source>
</reference>
<dbReference type="PANTHER" id="PTHR30511">
    <property type="entry name" value="ALANINE RACEMASE"/>
    <property type="match status" value="1"/>
</dbReference>
<keyword evidence="3" id="KW-0413">Isomerase</keyword>
<comment type="caution">
    <text evidence="5">The sequence shown here is derived from an EMBL/GenBank/DDBJ whole genome shotgun (WGS) entry which is preliminary data.</text>
</comment>
<keyword evidence="6" id="KW-1185">Reference proteome</keyword>
<dbReference type="InterPro" id="IPR029066">
    <property type="entry name" value="PLP-binding_barrel"/>
</dbReference>
<keyword evidence="2" id="KW-0663">Pyridoxal phosphate</keyword>
<dbReference type="SUPFAM" id="SSF51419">
    <property type="entry name" value="PLP-binding barrel"/>
    <property type="match status" value="1"/>
</dbReference>
<dbReference type="Pfam" id="PF01168">
    <property type="entry name" value="Ala_racemase_N"/>
    <property type="match status" value="1"/>
</dbReference>
<evidence type="ECO:0000313" key="5">
    <source>
        <dbReference type="EMBL" id="MCQ1529768.1"/>
    </source>
</evidence>
<evidence type="ECO:0000256" key="3">
    <source>
        <dbReference type="ARBA" id="ARBA00023235"/>
    </source>
</evidence>
<dbReference type="PANTHER" id="PTHR30511:SF3">
    <property type="entry name" value="LYSINE RACEMASE"/>
    <property type="match status" value="1"/>
</dbReference>
<comment type="cofactor">
    <cofactor evidence="1">
        <name>pyridoxal 5'-phosphate</name>
        <dbReference type="ChEBI" id="CHEBI:597326"/>
    </cofactor>
</comment>
<evidence type="ECO:0000256" key="1">
    <source>
        <dbReference type="ARBA" id="ARBA00001933"/>
    </source>
</evidence>
<feature type="domain" description="Alanine racemase N-terminal" evidence="4">
    <location>
        <begin position="8"/>
        <end position="223"/>
    </location>
</feature>
<dbReference type="NCBIfam" id="NF040742">
    <property type="entry name" value="racem_Orr"/>
    <property type="match status" value="1"/>
</dbReference>
<dbReference type="InterPro" id="IPR000821">
    <property type="entry name" value="Ala_racemase"/>
</dbReference>
<proteinExistence type="predicted"/>
<evidence type="ECO:0000256" key="2">
    <source>
        <dbReference type="ARBA" id="ARBA00022898"/>
    </source>
</evidence>
<dbReference type="CDD" id="cd06815">
    <property type="entry name" value="PLPDE_III_AR_like_1"/>
    <property type="match status" value="1"/>
</dbReference>
<dbReference type="Proteomes" id="UP001651880">
    <property type="component" value="Unassembled WGS sequence"/>
</dbReference>
<dbReference type="EMBL" id="JAJEKE010000007">
    <property type="protein sequence ID" value="MCQ1529768.1"/>
    <property type="molecule type" value="Genomic_DNA"/>
</dbReference>
<dbReference type="RefSeq" id="WP_255227288.1">
    <property type="nucleotide sequence ID" value="NZ_JAJEKE010000007.1"/>
</dbReference>
<organism evidence="5 6">
    <name type="scientific">Lutispora saccharofermentans</name>
    <dbReference type="NCBI Taxonomy" id="3024236"/>
    <lineage>
        <taxon>Bacteria</taxon>
        <taxon>Bacillati</taxon>
        <taxon>Bacillota</taxon>
        <taxon>Clostridia</taxon>
        <taxon>Lutisporales</taxon>
        <taxon>Lutisporaceae</taxon>
        <taxon>Lutispora</taxon>
    </lineage>
</organism>
<sequence length="353" mass="38518">MRYPALKIDLAKLENNTRFLVEKCAHYGIGVSAVTKVFCGIPEVAEAMARGGAAYLADSRIENLMKMRNINLPKMLLRIPMLSQVDEVIDYADISLNSEHEVISALSNAAIKKGKTHDIILMVDLGDLREGVWADEAVEYAGRILALNGIRLMGIGTNLTCYGAVIPKADNLSKLTDIADRIEQRFGIKLSIISGGNSSSLYLLEEGAMPRRINNLRLGESIVLGNETAYGNRIKGTFSDCFTFCAEIIELKEKQSVPVGEIGVDAFGNKPTYVDRGIRKRAILAAGRQDLKPEGLSPKDDAIIILGASSDHMIIDVTDSGRDYSIGDIVEFTLDYGALLLASTSDYIEKVIE</sequence>
<evidence type="ECO:0000313" key="6">
    <source>
        <dbReference type="Proteomes" id="UP001651880"/>
    </source>
</evidence>
<dbReference type="InterPro" id="IPR001608">
    <property type="entry name" value="Ala_racemase_N"/>
</dbReference>
<name>A0ABT1NEW7_9FIRM</name>
<evidence type="ECO:0000259" key="4">
    <source>
        <dbReference type="Pfam" id="PF01168"/>
    </source>
</evidence>
<accession>A0ABT1NEW7</accession>
<gene>
    <name evidence="5" type="ORF">LJD61_09445</name>
</gene>
<dbReference type="Gene3D" id="3.20.20.10">
    <property type="entry name" value="Alanine racemase"/>
    <property type="match status" value="1"/>
</dbReference>
<protein>
    <submittedName>
        <fullName evidence="5">Alanine/ornithine racemase family PLP-dependent enzyme</fullName>
    </submittedName>
</protein>